<gene>
    <name evidence="2" type="primary">ELP6</name>
</gene>
<reference evidence="2" key="1">
    <citation type="submission" date="2025-08" db="UniProtKB">
        <authorList>
            <consortium name="Ensembl"/>
        </authorList>
    </citation>
    <scope>IDENTIFICATION</scope>
</reference>
<reference evidence="2" key="2">
    <citation type="submission" date="2025-09" db="UniProtKB">
        <authorList>
            <consortium name="Ensembl"/>
        </authorList>
    </citation>
    <scope>IDENTIFICATION</scope>
</reference>
<protein>
    <submittedName>
        <fullName evidence="2">Elongator acetyltransferase complex subunit 6</fullName>
    </submittedName>
</protein>
<dbReference type="Pfam" id="PF09807">
    <property type="entry name" value="ELP6"/>
    <property type="match status" value="1"/>
</dbReference>
<dbReference type="Ensembl" id="ENSCCAT00000032395.1">
    <property type="protein sequence ID" value="ENSCCAP00000014952.1"/>
    <property type="gene ID" value="ENSCCAG00000025274.1"/>
</dbReference>
<dbReference type="InterPro" id="IPR018627">
    <property type="entry name" value="ELP6"/>
</dbReference>
<evidence type="ECO:0000256" key="1">
    <source>
        <dbReference type="ARBA" id="ARBA00005043"/>
    </source>
</evidence>
<dbReference type="PANTHER" id="PTHR16184:SF6">
    <property type="entry name" value="ELONGATOR COMPLEX PROTEIN 6"/>
    <property type="match status" value="1"/>
</dbReference>
<dbReference type="UniPathway" id="UPA00988"/>
<accession>A0A2K5QGD9</accession>
<dbReference type="GO" id="GO:0033588">
    <property type="term" value="C:elongator holoenzyme complex"/>
    <property type="evidence" value="ECO:0007669"/>
    <property type="project" value="InterPro"/>
</dbReference>
<dbReference type="GeneTree" id="ENSGT00390000011734"/>
<organism evidence="2 3">
    <name type="scientific">Cebus imitator</name>
    <name type="common">Panamanian white-faced capuchin</name>
    <name type="synonym">Cebus capucinus imitator</name>
    <dbReference type="NCBI Taxonomy" id="2715852"/>
    <lineage>
        <taxon>Eukaryota</taxon>
        <taxon>Metazoa</taxon>
        <taxon>Chordata</taxon>
        <taxon>Craniata</taxon>
        <taxon>Vertebrata</taxon>
        <taxon>Euteleostomi</taxon>
        <taxon>Mammalia</taxon>
        <taxon>Eutheria</taxon>
        <taxon>Euarchontoglires</taxon>
        <taxon>Primates</taxon>
        <taxon>Haplorrhini</taxon>
        <taxon>Platyrrhini</taxon>
        <taxon>Cebidae</taxon>
        <taxon>Cebinae</taxon>
        <taxon>Cebus</taxon>
    </lineage>
</organism>
<keyword evidence="3" id="KW-1185">Reference proteome</keyword>
<dbReference type="GO" id="GO:0002098">
    <property type="term" value="P:tRNA wobble uridine modification"/>
    <property type="evidence" value="ECO:0007669"/>
    <property type="project" value="InterPro"/>
</dbReference>
<dbReference type="Proteomes" id="UP000233040">
    <property type="component" value="Unassembled WGS sequence"/>
</dbReference>
<dbReference type="AlphaFoldDB" id="A0A2K5QGD9"/>
<dbReference type="PANTHER" id="PTHR16184">
    <property type="entry name" value="ELONGATOR COMPLEX PROTEIN 6"/>
    <property type="match status" value="1"/>
</dbReference>
<comment type="pathway">
    <text evidence="1">tRNA modification; 5-methoxycarbonylmethyl-2-thiouridine-tRNA biosynthesis.</text>
</comment>
<proteinExistence type="predicted"/>
<evidence type="ECO:0000313" key="2">
    <source>
        <dbReference type="Ensembl" id="ENSCCAP00000014952.1"/>
    </source>
</evidence>
<name>A0A2K5QGD9_CEBIM</name>
<sequence>MFPELNNLLNTTPDRAEQGKLTLLCDAKTDGSFLVHHFLSFYLKGCQPDHGAGAWAACVPRGTQVCSGRLLPASREAAPPAVSQVSQSAAQEAHTWRVGPVRVLGCCVIPSYCVGG</sequence>
<evidence type="ECO:0000313" key="3">
    <source>
        <dbReference type="Proteomes" id="UP000233040"/>
    </source>
</evidence>